<evidence type="ECO:0000256" key="1">
    <source>
        <dbReference type="ARBA" id="ARBA00004141"/>
    </source>
</evidence>
<dbReference type="InterPro" id="IPR005829">
    <property type="entry name" value="Sugar_transporter_CS"/>
</dbReference>
<dbReference type="Pfam" id="PF07690">
    <property type="entry name" value="MFS_1"/>
    <property type="match status" value="1"/>
</dbReference>
<dbReference type="InterPro" id="IPR036259">
    <property type="entry name" value="MFS_trans_sf"/>
</dbReference>
<name>A0A2V2MNA2_9EURY</name>
<dbReference type="GeneID" id="97547180"/>
<dbReference type="InterPro" id="IPR011701">
    <property type="entry name" value="MFS"/>
</dbReference>
<protein>
    <submittedName>
        <fullName evidence="7">MFS transporter</fullName>
    </submittedName>
</protein>
<feature type="transmembrane region" description="Helical" evidence="5">
    <location>
        <begin position="278"/>
        <end position="295"/>
    </location>
</feature>
<feature type="transmembrane region" description="Helical" evidence="5">
    <location>
        <begin position="40"/>
        <end position="61"/>
    </location>
</feature>
<evidence type="ECO:0000256" key="4">
    <source>
        <dbReference type="ARBA" id="ARBA00023136"/>
    </source>
</evidence>
<dbReference type="CDD" id="cd17478">
    <property type="entry name" value="MFS_FsR"/>
    <property type="match status" value="1"/>
</dbReference>
<feature type="transmembrane region" description="Helical" evidence="5">
    <location>
        <begin position="331"/>
        <end position="357"/>
    </location>
</feature>
<keyword evidence="2 5" id="KW-0812">Transmembrane</keyword>
<organism evidence="7 8">
    <name type="scientific">Methanospirillum lacunae</name>
    <dbReference type="NCBI Taxonomy" id="668570"/>
    <lineage>
        <taxon>Archaea</taxon>
        <taxon>Methanobacteriati</taxon>
        <taxon>Methanobacteriota</taxon>
        <taxon>Stenosarchaea group</taxon>
        <taxon>Methanomicrobia</taxon>
        <taxon>Methanomicrobiales</taxon>
        <taxon>Methanospirillaceae</taxon>
        <taxon>Methanospirillum</taxon>
    </lineage>
</organism>
<feature type="transmembrane region" description="Helical" evidence="5">
    <location>
        <begin position="206"/>
        <end position="226"/>
    </location>
</feature>
<feature type="transmembrane region" description="Helical" evidence="5">
    <location>
        <begin position="135"/>
        <end position="157"/>
    </location>
</feature>
<proteinExistence type="predicted"/>
<dbReference type="Proteomes" id="UP000245657">
    <property type="component" value="Unassembled WGS sequence"/>
</dbReference>
<feature type="transmembrane region" description="Helical" evidence="5">
    <location>
        <begin position="301"/>
        <end position="319"/>
    </location>
</feature>
<evidence type="ECO:0000313" key="8">
    <source>
        <dbReference type="Proteomes" id="UP000245657"/>
    </source>
</evidence>
<keyword evidence="4 5" id="KW-0472">Membrane</keyword>
<dbReference type="RefSeq" id="WP_109970205.1">
    <property type="nucleotide sequence ID" value="NZ_CP176093.1"/>
</dbReference>
<feature type="domain" description="Major facilitator superfamily (MFS) profile" evidence="6">
    <location>
        <begin position="8"/>
        <end position="390"/>
    </location>
</feature>
<dbReference type="PROSITE" id="PS50850">
    <property type="entry name" value="MFS"/>
    <property type="match status" value="1"/>
</dbReference>
<feature type="transmembrane region" description="Helical" evidence="5">
    <location>
        <begin position="12"/>
        <end position="34"/>
    </location>
</feature>
<evidence type="ECO:0000259" key="6">
    <source>
        <dbReference type="PROSITE" id="PS50850"/>
    </source>
</evidence>
<evidence type="ECO:0000256" key="5">
    <source>
        <dbReference type="SAM" id="Phobius"/>
    </source>
</evidence>
<dbReference type="PANTHER" id="PTHR43129">
    <property type="entry name" value="FOSMIDOMYCIN RESISTANCE PROTEIN"/>
    <property type="match status" value="1"/>
</dbReference>
<accession>A0A2V2MNA2</accession>
<feature type="transmembrane region" description="Helical" evidence="5">
    <location>
        <begin position="73"/>
        <end position="90"/>
    </location>
</feature>
<keyword evidence="8" id="KW-1185">Reference proteome</keyword>
<feature type="transmembrane region" description="Helical" evidence="5">
    <location>
        <begin position="96"/>
        <end position="115"/>
    </location>
</feature>
<dbReference type="OrthoDB" id="29061at2157"/>
<dbReference type="GO" id="GO:0022857">
    <property type="term" value="F:transmembrane transporter activity"/>
    <property type="evidence" value="ECO:0007669"/>
    <property type="project" value="InterPro"/>
</dbReference>
<dbReference type="AlphaFoldDB" id="A0A2V2MNA2"/>
<dbReference type="PANTHER" id="PTHR43129:SF1">
    <property type="entry name" value="FOSMIDOMYCIN RESISTANCE PROTEIN"/>
    <property type="match status" value="1"/>
</dbReference>
<dbReference type="GO" id="GO:0005886">
    <property type="term" value="C:plasma membrane"/>
    <property type="evidence" value="ECO:0007669"/>
    <property type="project" value="TreeGrafter"/>
</dbReference>
<evidence type="ECO:0000313" key="7">
    <source>
        <dbReference type="EMBL" id="PWR69724.1"/>
    </source>
</evidence>
<dbReference type="InterPro" id="IPR020846">
    <property type="entry name" value="MFS_dom"/>
</dbReference>
<comment type="subcellular location">
    <subcellularLocation>
        <location evidence="1">Membrane</location>
        <topology evidence="1">Multi-pass membrane protein</topology>
    </subcellularLocation>
</comment>
<dbReference type="Gene3D" id="1.20.1250.20">
    <property type="entry name" value="MFS general substrate transporter like domains"/>
    <property type="match status" value="2"/>
</dbReference>
<feature type="transmembrane region" description="Helical" evidence="5">
    <location>
        <begin position="163"/>
        <end position="180"/>
    </location>
</feature>
<evidence type="ECO:0000256" key="3">
    <source>
        <dbReference type="ARBA" id="ARBA00022989"/>
    </source>
</evidence>
<feature type="transmembrane region" description="Helical" evidence="5">
    <location>
        <begin position="246"/>
        <end position="266"/>
    </location>
</feature>
<reference evidence="7 8" key="1">
    <citation type="submission" date="2018-05" db="EMBL/GenBank/DDBJ databases">
        <title>Draft genome of Methanospirillum lacunae Ki8-1.</title>
        <authorList>
            <person name="Dueholm M.S."/>
            <person name="Nielsen P.H."/>
            <person name="Bakmann L.F."/>
            <person name="Otzen D.E."/>
        </authorList>
    </citation>
    <scope>NUCLEOTIDE SEQUENCE [LARGE SCALE GENOMIC DNA]</scope>
    <source>
        <strain evidence="7 8">Ki8-1</strain>
    </source>
</reference>
<comment type="caution">
    <text evidence="7">The sequence shown here is derived from an EMBL/GenBank/DDBJ whole genome shotgun (WGS) entry which is preliminary data.</text>
</comment>
<evidence type="ECO:0000256" key="2">
    <source>
        <dbReference type="ARBA" id="ARBA00022692"/>
    </source>
</evidence>
<dbReference type="PROSITE" id="PS00216">
    <property type="entry name" value="SUGAR_TRANSPORT_1"/>
    <property type="match status" value="1"/>
</dbReference>
<feature type="transmembrane region" description="Helical" evidence="5">
    <location>
        <begin position="363"/>
        <end position="384"/>
    </location>
</feature>
<dbReference type="SUPFAM" id="SSF103473">
    <property type="entry name" value="MFS general substrate transporter"/>
    <property type="match status" value="1"/>
</dbReference>
<gene>
    <name evidence="7" type="ORF">DK846_17035</name>
</gene>
<dbReference type="EMBL" id="QGMY01000019">
    <property type="protein sequence ID" value="PWR69724.1"/>
    <property type="molecule type" value="Genomic_DNA"/>
</dbReference>
<keyword evidence="3 5" id="KW-1133">Transmembrane helix</keyword>
<sequence>MDTTTNTRLRAAIGGHFLVDLYSPILPIILPALITNLNLSYLMAGIIVTVFNVTSSIIQPVSGLYSDRTKRSVSIPVCVLFSCLGISLAVLTSNYYIMLALVSGAAIGTALFHPAAMDSVYRLSPPHKRGFYNSIFTTSGSLSYSISPFIAGILITYFGLSSITWFAIPGIIGAAWIYGIEKRSPAITESISSKSESKPIVERKQFWWASAGLVVVLCSLRAWAYIGIITYLPTLLILGHYGMDTVTTSLIVTIMLLTGVGGQVAGGMLSDRFGRKRMLILGFVCAIPFFGMIFLTQGWAMYVGIFMYAFFASFCYVTSVTMVQELLPGSVGFASGLTLGLCMGMGGIGAAIIGWAADLMGSLPHAMFLLIIPTILCPILAVFIKYPEEKPISV</sequence>